<keyword evidence="3" id="KW-1185">Reference proteome</keyword>
<organism evidence="2 3">
    <name type="scientific">Lithospermum erythrorhizon</name>
    <name type="common">Purple gromwell</name>
    <name type="synonym">Lithospermum officinale var. erythrorhizon</name>
    <dbReference type="NCBI Taxonomy" id="34254"/>
    <lineage>
        <taxon>Eukaryota</taxon>
        <taxon>Viridiplantae</taxon>
        <taxon>Streptophyta</taxon>
        <taxon>Embryophyta</taxon>
        <taxon>Tracheophyta</taxon>
        <taxon>Spermatophyta</taxon>
        <taxon>Magnoliopsida</taxon>
        <taxon>eudicotyledons</taxon>
        <taxon>Gunneridae</taxon>
        <taxon>Pentapetalae</taxon>
        <taxon>asterids</taxon>
        <taxon>lamiids</taxon>
        <taxon>Boraginales</taxon>
        <taxon>Boraginaceae</taxon>
        <taxon>Boraginoideae</taxon>
        <taxon>Lithospermeae</taxon>
        <taxon>Lithospermum</taxon>
    </lineage>
</organism>
<gene>
    <name evidence="2" type="ORF">LIER_26417</name>
</gene>
<comment type="caution">
    <text evidence="2">The sequence shown here is derived from an EMBL/GenBank/DDBJ whole genome shotgun (WGS) entry which is preliminary data.</text>
</comment>
<name>A0AAV3RCI3_LITER</name>
<protein>
    <submittedName>
        <fullName evidence="2">Uncharacterized protein</fullName>
    </submittedName>
</protein>
<evidence type="ECO:0000256" key="1">
    <source>
        <dbReference type="SAM" id="MobiDB-lite"/>
    </source>
</evidence>
<dbReference type="AlphaFoldDB" id="A0AAV3RCI3"/>
<evidence type="ECO:0000313" key="3">
    <source>
        <dbReference type="Proteomes" id="UP001454036"/>
    </source>
</evidence>
<accession>A0AAV3RCI3</accession>
<proteinExistence type="predicted"/>
<sequence length="80" mass="9261">MRRERYKSARRKLFRGCHLASTKCIKQQIEVGSSPKRTGDDPDKNMCTLQVLEESPKKGKPHEEVQSVPFDEKVRLRSFG</sequence>
<feature type="region of interest" description="Disordered" evidence="1">
    <location>
        <begin position="54"/>
        <end position="80"/>
    </location>
</feature>
<dbReference type="EMBL" id="BAABME010008215">
    <property type="protein sequence ID" value="GAA0172623.1"/>
    <property type="molecule type" value="Genomic_DNA"/>
</dbReference>
<evidence type="ECO:0000313" key="2">
    <source>
        <dbReference type="EMBL" id="GAA0172623.1"/>
    </source>
</evidence>
<dbReference type="Proteomes" id="UP001454036">
    <property type="component" value="Unassembled WGS sequence"/>
</dbReference>
<reference evidence="2 3" key="1">
    <citation type="submission" date="2024-01" db="EMBL/GenBank/DDBJ databases">
        <title>The complete chloroplast genome sequence of Lithospermum erythrorhizon: insights into the phylogenetic relationship among Boraginaceae species and the maternal lineages of purple gromwells.</title>
        <authorList>
            <person name="Okada T."/>
            <person name="Watanabe K."/>
        </authorList>
    </citation>
    <scope>NUCLEOTIDE SEQUENCE [LARGE SCALE GENOMIC DNA]</scope>
</reference>